<gene>
    <name evidence="1" type="ORF">M9H77_21794</name>
</gene>
<protein>
    <submittedName>
        <fullName evidence="1">Uncharacterized protein</fullName>
    </submittedName>
</protein>
<proteinExistence type="predicted"/>
<evidence type="ECO:0000313" key="1">
    <source>
        <dbReference type="EMBL" id="KAI5662471.1"/>
    </source>
</evidence>
<comment type="caution">
    <text evidence="1">The sequence shown here is derived from an EMBL/GenBank/DDBJ whole genome shotgun (WGS) entry which is preliminary data.</text>
</comment>
<evidence type="ECO:0000313" key="2">
    <source>
        <dbReference type="Proteomes" id="UP001060085"/>
    </source>
</evidence>
<sequence>MSEEKRENSKEELNEIKLFLIVFIEYGDHFTFLNSLGTYLERKYFIEYNSISSTIPRVGEYDFNIANCIPCVLGVKDRRSMEKEDPSMSSSVMFDPSCYVFDNLDDTSFVKLNIIGFALEFDRNSLQHICTITSMRGRRHTMEFEGEGENVRGTIILCYGDLTMFFFKPIPLLPCVFLQIVKIVLRFECLLCDSGWKLYG</sequence>
<dbReference type="Proteomes" id="UP001060085">
    <property type="component" value="Linkage Group LG05"/>
</dbReference>
<reference evidence="2" key="1">
    <citation type="journal article" date="2023" name="Nat. Plants">
        <title>Single-cell RNA sequencing provides a high-resolution roadmap for understanding the multicellular compartmentation of specialized metabolism.</title>
        <authorList>
            <person name="Sun S."/>
            <person name="Shen X."/>
            <person name="Li Y."/>
            <person name="Li Y."/>
            <person name="Wang S."/>
            <person name="Li R."/>
            <person name="Zhang H."/>
            <person name="Shen G."/>
            <person name="Guo B."/>
            <person name="Wei J."/>
            <person name="Xu J."/>
            <person name="St-Pierre B."/>
            <person name="Chen S."/>
            <person name="Sun C."/>
        </authorList>
    </citation>
    <scope>NUCLEOTIDE SEQUENCE [LARGE SCALE GENOMIC DNA]</scope>
</reference>
<dbReference type="EMBL" id="CM044705">
    <property type="protein sequence ID" value="KAI5662471.1"/>
    <property type="molecule type" value="Genomic_DNA"/>
</dbReference>
<organism evidence="1 2">
    <name type="scientific">Catharanthus roseus</name>
    <name type="common">Madagascar periwinkle</name>
    <name type="synonym">Vinca rosea</name>
    <dbReference type="NCBI Taxonomy" id="4058"/>
    <lineage>
        <taxon>Eukaryota</taxon>
        <taxon>Viridiplantae</taxon>
        <taxon>Streptophyta</taxon>
        <taxon>Embryophyta</taxon>
        <taxon>Tracheophyta</taxon>
        <taxon>Spermatophyta</taxon>
        <taxon>Magnoliopsida</taxon>
        <taxon>eudicotyledons</taxon>
        <taxon>Gunneridae</taxon>
        <taxon>Pentapetalae</taxon>
        <taxon>asterids</taxon>
        <taxon>lamiids</taxon>
        <taxon>Gentianales</taxon>
        <taxon>Apocynaceae</taxon>
        <taxon>Rauvolfioideae</taxon>
        <taxon>Vinceae</taxon>
        <taxon>Catharanthinae</taxon>
        <taxon>Catharanthus</taxon>
    </lineage>
</organism>
<accession>A0ACC0AP21</accession>
<name>A0ACC0AP21_CATRO</name>
<keyword evidence="2" id="KW-1185">Reference proteome</keyword>